<proteinExistence type="predicted"/>
<dbReference type="EMBL" id="CAJOBI010169933">
    <property type="protein sequence ID" value="CAF4885035.1"/>
    <property type="molecule type" value="Genomic_DNA"/>
</dbReference>
<dbReference type="SUPFAM" id="SSF55909">
    <property type="entry name" value="Pentein"/>
    <property type="match status" value="1"/>
</dbReference>
<evidence type="ECO:0000256" key="2">
    <source>
        <dbReference type="ARBA" id="ARBA00022917"/>
    </source>
</evidence>
<dbReference type="Proteomes" id="UP000676336">
    <property type="component" value="Unassembled WGS sequence"/>
</dbReference>
<dbReference type="GO" id="GO:0043022">
    <property type="term" value="F:ribosome binding"/>
    <property type="evidence" value="ECO:0007669"/>
    <property type="project" value="InterPro"/>
</dbReference>
<evidence type="ECO:0000313" key="4">
    <source>
        <dbReference type="Proteomes" id="UP000676336"/>
    </source>
</evidence>
<reference evidence="3" key="1">
    <citation type="submission" date="2021-02" db="EMBL/GenBank/DDBJ databases">
        <authorList>
            <person name="Nowell W R."/>
        </authorList>
    </citation>
    <scope>NUCLEOTIDE SEQUENCE</scope>
</reference>
<feature type="non-terminal residue" evidence="3">
    <location>
        <position position="37"/>
    </location>
</feature>
<dbReference type="Gene3D" id="3.75.10.10">
    <property type="entry name" value="L-arginine/glycine Amidinotransferase, Chain A"/>
    <property type="match status" value="1"/>
</dbReference>
<dbReference type="InterPro" id="IPR002769">
    <property type="entry name" value="eIF6"/>
</dbReference>
<dbReference type="Pfam" id="PF01912">
    <property type="entry name" value="eIF-6"/>
    <property type="match status" value="1"/>
</dbReference>
<evidence type="ECO:0000256" key="1">
    <source>
        <dbReference type="ARBA" id="ARBA00022540"/>
    </source>
</evidence>
<keyword evidence="2" id="KW-0648">Protein biosynthesis</keyword>
<gene>
    <name evidence="3" type="ORF">SMN809_LOCUS50992</name>
</gene>
<comment type="caution">
    <text evidence="3">The sequence shown here is derived from an EMBL/GenBank/DDBJ whole genome shotgun (WGS) entry which is preliminary data.</text>
</comment>
<dbReference type="AlphaFoldDB" id="A0A8S3CDJ3"/>
<accession>A0A8S3CDJ3</accession>
<keyword evidence="1" id="KW-0396">Initiation factor</keyword>
<organism evidence="3 4">
    <name type="scientific">Rotaria magnacalcarata</name>
    <dbReference type="NCBI Taxonomy" id="392030"/>
    <lineage>
        <taxon>Eukaryota</taxon>
        <taxon>Metazoa</taxon>
        <taxon>Spiralia</taxon>
        <taxon>Gnathifera</taxon>
        <taxon>Rotifera</taxon>
        <taxon>Eurotatoria</taxon>
        <taxon>Bdelloidea</taxon>
        <taxon>Philodinida</taxon>
        <taxon>Philodinidae</taxon>
        <taxon>Rotaria</taxon>
    </lineage>
</organism>
<evidence type="ECO:0008006" key="5">
    <source>
        <dbReference type="Google" id="ProtNLM"/>
    </source>
</evidence>
<dbReference type="GO" id="GO:0003743">
    <property type="term" value="F:translation initiation factor activity"/>
    <property type="evidence" value="ECO:0007669"/>
    <property type="project" value="UniProtKB-KW"/>
</dbReference>
<name>A0A8S3CDJ3_9BILA</name>
<protein>
    <recommendedName>
        <fullName evidence="5">Eukaryotic translation initiation factor 6</fullName>
    </recommendedName>
</protein>
<evidence type="ECO:0000313" key="3">
    <source>
        <dbReference type="EMBL" id="CAF4885035.1"/>
    </source>
</evidence>
<dbReference type="PANTHER" id="PTHR10784">
    <property type="entry name" value="TRANSLATION INITIATION FACTOR 6"/>
    <property type="match status" value="1"/>
</dbReference>
<sequence>MAVRAQFESSNDIGVFARVTNAYCLVGIGGSENFYST</sequence>
<dbReference type="GO" id="GO:0042256">
    <property type="term" value="P:cytosolic ribosome assembly"/>
    <property type="evidence" value="ECO:0007669"/>
    <property type="project" value="InterPro"/>
</dbReference>